<sequence>MSFQLYGNLGSGNVLKVKYIADAIGLPFVLHDIASRSGATQTAEFLKLNPAGQMPVVVLEDGRPLAQSNAILRYLALGSRFIPADAYQAAKVDEWLFWEQYSHEPTVAVARARVAYDGVAIADLDPSLVARGNKALDRMELALEGQKYLVGETMTIADIALLAYTRQAPQGGFDLNGRPQLLRWIAACEQELGLPAFTAEFGEQAHG</sequence>
<proteinExistence type="inferred from homology"/>
<dbReference type="PANTHER" id="PTHR44051">
    <property type="entry name" value="GLUTATHIONE S-TRANSFERASE-RELATED"/>
    <property type="match status" value="1"/>
</dbReference>
<gene>
    <name evidence="4" type="ORF">P0Y65_00595</name>
</gene>
<protein>
    <submittedName>
        <fullName evidence="4">Glutathione S-transferase family protein</fullName>
    </submittedName>
</protein>
<comment type="similarity">
    <text evidence="1">Belongs to the GST superfamily.</text>
</comment>
<feature type="domain" description="GST N-terminal" evidence="2">
    <location>
        <begin position="1"/>
        <end position="83"/>
    </location>
</feature>
<evidence type="ECO:0000313" key="5">
    <source>
        <dbReference type="Proteomes" id="UP001217476"/>
    </source>
</evidence>
<dbReference type="PROSITE" id="PS50404">
    <property type="entry name" value="GST_NTER"/>
    <property type="match status" value="1"/>
</dbReference>
<dbReference type="Gene3D" id="3.40.30.10">
    <property type="entry name" value="Glutaredoxin"/>
    <property type="match status" value="1"/>
</dbReference>
<dbReference type="SFLD" id="SFLDS00019">
    <property type="entry name" value="Glutathione_Transferase_(cytos"/>
    <property type="match status" value="1"/>
</dbReference>
<evidence type="ECO:0000259" key="2">
    <source>
        <dbReference type="PROSITE" id="PS50404"/>
    </source>
</evidence>
<dbReference type="SUPFAM" id="SSF52833">
    <property type="entry name" value="Thioredoxin-like"/>
    <property type="match status" value="1"/>
</dbReference>
<dbReference type="AlphaFoldDB" id="A0AAJ5VWI9"/>
<dbReference type="PANTHER" id="PTHR44051:SF2">
    <property type="entry name" value="HYPOTHETICAL GLUTATHIONE S-TRANSFERASE LIKE PROTEIN"/>
    <property type="match status" value="1"/>
</dbReference>
<evidence type="ECO:0000313" key="4">
    <source>
        <dbReference type="EMBL" id="WEK04787.1"/>
    </source>
</evidence>
<reference evidence="4" key="1">
    <citation type="submission" date="2023-03" db="EMBL/GenBank/DDBJ databases">
        <title>Andean soil-derived lignocellulolytic bacterial consortium as a source of novel taxa and putative plastic-active enzymes.</title>
        <authorList>
            <person name="Diaz-Garcia L."/>
            <person name="Chuvochina M."/>
            <person name="Feuerriegel G."/>
            <person name="Bunk B."/>
            <person name="Sproer C."/>
            <person name="Streit W.R."/>
            <person name="Rodriguez L.M."/>
            <person name="Overmann J."/>
            <person name="Jimenez D.J."/>
        </authorList>
    </citation>
    <scope>NUCLEOTIDE SEQUENCE</scope>
    <source>
        <strain evidence="4">MAG 4196</strain>
    </source>
</reference>
<organism evidence="4 5">
    <name type="scientific">Candidatus Devosia phytovorans</name>
    <dbReference type="NCBI Taxonomy" id="3121372"/>
    <lineage>
        <taxon>Bacteria</taxon>
        <taxon>Pseudomonadati</taxon>
        <taxon>Pseudomonadota</taxon>
        <taxon>Alphaproteobacteria</taxon>
        <taxon>Hyphomicrobiales</taxon>
        <taxon>Devosiaceae</taxon>
        <taxon>Devosia</taxon>
    </lineage>
</organism>
<dbReference type="Pfam" id="PF00043">
    <property type="entry name" value="GST_C"/>
    <property type="match status" value="1"/>
</dbReference>
<evidence type="ECO:0000259" key="3">
    <source>
        <dbReference type="PROSITE" id="PS50405"/>
    </source>
</evidence>
<dbReference type="InterPro" id="IPR004045">
    <property type="entry name" value="Glutathione_S-Trfase_N"/>
</dbReference>
<dbReference type="EMBL" id="CP119312">
    <property type="protein sequence ID" value="WEK04787.1"/>
    <property type="molecule type" value="Genomic_DNA"/>
</dbReference>
<evidence type="ECO:0000256" key="1">
    <source>
        <dbReference type="RuleBase" id="RU003494"/>
    </source>
</evidence>
<dbReference type="InterPro" id="IPR010987">
    <property type="entry name" value="Glutathione-S-Trfase_C-like"/>
</dbReference>
<dbReference type="Pfam" id="PF02798">
    <property type="entry name" value="GST_N"/>
    <property type="match status" value="1"/>
</dbReference>
<feature type="domain" description="GST C-terminal" evidence="3">
    <location>
        <begin position="85"/>
        <end position="207"/>
    </location>
</feature>
<dbReference type="PROSITE" id="PS50405">
    <property type="entry name" value="GST_CTER"/>
    <property type="match status" value="1"/>
</dbReference>
<dbReference type="InterPro" id="IPR036282">
    <property type="entry name" value="Glutathione-S-Trfase_C_sf"/>
</dbReference>
<name>A0AAJ5VWI9_9HYPH</name>
<accession>A0AAJ5VWI9</accession>
<dbReference type="SFLD" id="SFLDG00358">
    <property type="entry name" value="Main_(cytGST)"/>
    <property type="match status" value="1"/>
</dbReference>
<dbReference type="InterPro" id="IPR004046">
    <property type="entry name" value="GST_C"/>
</dbReference>
<dbReference type="InterPro" id="IPR040079">
    <property type="entry name" value="Glutathione_S-Trfase"/>
</dbReference>
<dbReference type="Proteomes" id="UP001217476">
    <property type="component" value="Chromosome"/>
</dbReference>
<dbReference type="SUPFAM" id="SSF47616">
    <property type="entry name" value="GST C-terminal domain-like"/>
    <property type="match status" value="1"/>
</dbReference>
<dbReference type="Gene3D" id="1.20.1050.10">
    <property type="match status" value="1"/>
</dbReference>
<dbReference type="InterPro" id="IPR036249">
    <property type="entry name" value="Thioredoxin-like_sf"/>
</dbReference>